<dbReference type="Proteomes" id="UP000663862">
    <property type="component" value="Unassembled WGS sequence"/>
</dbReference>
<evidence type="ECO:0000313" key="3">
    <source>
        <dbReference type="Proteomes" id="UP000663862"/>
    </source>
</evidence>
<feature type="domain" description="PI3K/PI4K catalytic" evidence="1">
    <location>
        <begin position="1"/>
        <end position="200"/>
    </location>
</feature>
<comment type="caution">
    <text evidence="2">The sequence shown here is derived from an EMBL/GenBank/DDBJ whole genome shotgun (WGS) entry which is preliminary data.</text>
</comment>
<dbReference type="InterPro" id="IPR000403">
    <property type="entry name" value="PI3/4_kinase_cat_dom"/>
</dbReference>
<dbReference type="InterPro" id="IPR011009">
    <property type="entry name" value="Kinase-like_dom_sf"/>
</dbReference>
<dbReference type="GO" id="GO:0005634">
    <property type="term" value="C:nucleus"/>
    <property type="evidence" value="ECO:0007669"/>
    <property type="project" value="TreeGrafter"/>
</dbReference>
<dbReference type="EMBL" id="CAJOBQ010003354">
    <property type="protein sequence ID" value="CAF4603195.1"/>
    <property type="molecule type" value="Genomic_DNA"/>
</dbReference>
<evidence type="ECO:0000313" key="2">
    <source>
        <dbReference type="EMBL" id="CAF4603195.1"/>
    </source>
</evidence>
<protein>
    <recommendedName>
        <fullName evidence="1">PI3K/PI4K catalytic domain-containing protein</fullName>
    </recommendedName>
</protein>
<dbReference type="PANTHER" id="PTHR11139">
    <property type="entry name" value="ATAXIA TELANGIECTASIA MUTATED ATM -RELATED"/>
    <property type="match status" value="1"/>
</dbReference>
<proteinExistence type="predicted"/>
<dbReference type="AlphaFoldDB" id="A0A821C8A0"/>
<name>A0A821C8A0_9BILA</name>
<gene>
    <name evidence="2" type="ORF">TSG867_LOCUS27957</name>
</gene>
<dbReference type="InterPro" id="IPR036940">
    <property type="entry name" value="PI3/4_kinase_cat_sf"/>
</dbReference>
<reference evidence="2" key="1">
    <citation type="submission" date="2021-02" db="EMBL/GenBank/DDBJ databases">
        <authorList>
            <person name="Nowell W R."/>
        </authorList>
    </citation>
    <scope>NUCLEOTIDE SEQUENCE</scope>
</reference>
<evidence type="ECO:0000259" key="1">
    <source>
        <dbReference type="PROSITE" id="PS50290"/>
    </source>
</evidence>
<dbReference type="Gene3D" id="1.10.1070.11">
    <property type="entry name" value="Phosphatidylinositol 3-/4-kinase, catalytic domain"/>
    <property type="match status" value="1"/>
</dbReference>
<dbReference type="GO" id="GO:0004674">
    <property type="term" value="F:protein serine/threonine kinase activity"/>
    <property type="evidence" value="ECO:0007669"/>
    <property type="project" value="TreeGrafter"/>
</dbReference>
<accession>A0A821C8A0</accession>
<dbReference type="SUPFAM" id="SSF56112">
    <property type="entry name" value="Protein kinase-like (PK-like)"/>
    <property type="match status" value="1"/>
</dbReference>
<dbReference type="Pfam" id="PF00454">
    <property type="entry name" value="PI3_PI4_kinase"/>
    <property type="match status" value="1"/>
</dbReference>
<dbReference type="InterPro" id="IPR050517">
    <property type="entry name" value="DDR_Repair_Kinase"/>
</dbReference>
<sequence>MVRLKPHLSQWLRRHWVEGATTLFTLHKRQTTALTWKAHNDNQEIALATVQKPNDGKQPVEDRREVPMPILRQCIEELINNSYCFEKIKKILVPEKASYRLTQNLQNALGIAGLKGVFSLSSENVLKILRNGKQILLNLLESFIDDPLIDWIGHDTGVLAAFYGGQNNLYEETTVKKRQVEKDALLRMFQLRQIKIRQNWITIGPKRLQTIRTDMNTAKYLVLTLYQNLEDILINSTVQAHIDLKPNIFYDKLHDFFENHNVLISTSPAVLAADFLQTVGKTTPQQPTVANIFKNLVDLCQYLPIDYIESSLLTKPKDCLSELCNNFTTEKYLNYKYLFINHLLMLLFIKIYLIQNFKNLLNNFELTTIPFLIRGACSKQNSLIVCMDLLNNAFQTNPTYDRIKSSNEIFDTFLSLSDSFDDLNKELNKIYTLFQTLDIPLVWLQSPLFDWTQTNIDNDLHQQFLTNFFAMSKIRGMGVVMYLL</sequence>
<dbReference type="PROSITE" id="PS50290">
    <property type="entry name" value="PI3_4_KINASE_3"/>
    <property type="match status" value="1"/>
</dbReference>
<organism evidence="2 3">
    <name type="scientific">Rotaria socialis</name>
    <dbReference type="NCBI Taxonomy" id="392032"/>
    <lineage>
        <taxon>Eukaryota</taxon>
        <taxon>Metazoa</taxon>
        <taxon>Spiralia</taxon>
        <taxon>Gnathifera</taxon>
        <taxon>Rotifera</taxon>
        <taxon>Eurotatoria</taxon>
        <taxon>Bdelloidea</taxon>
        <taxon>Philodinida</taxon>
        <taxon>Philodinidae</taxon>
        <taxon>Rotaria</taxon>
    </lineage>
</organism>